<dbReference type="EMBL" id="BOQM01000024">
    <property type="protein sequence ID" value="GIM86440.1"/>
    <property type="molecule type" value="Genomic_DNA"/>
</dbReference>
<dbReference type="Pfam" id="PF13560">
    <property type="entry name" value="HTH_31"/>
    <property type="match status" value="1"/>
</dbReference>
<dbReference type="InterPro" id="IPR041413">
    <property type="entry name" value="MLTR_LBD"/>
</dbReference>
<dbReference type="Proteomes" id="UP000315983">
    <property type="component" value="Unassembled WGS sequence"/>
</dbReference>
<evidence type="ECO:0000259" key="1">
    <source>
        <dbReference type="PROSITE" id="PS50943"/>
    </source>
</evidence>
<dbReference type="InterPro" id="IPR001387">
    <property type="entry name" value="Cro/C1-type_HTH"/>
</dbReference>
<dbReference type="Pfam" id="PF17765">
    <property type="entry name" value="MLTR_LBD"/>
    <property type="match status" value="1"/>
</dbReference>
<comment type="caution">
    <text evidence="3">The sequence shown here is derived from an EMBL/GenBank/DDBJ whole genome shotgun (WGS) entry which is preliminary data.</text>
</comment>
<dbReference type="GO" id="GO:0003677">
    <property type="term" value="F:DNA binding"/>
    <property type="evidence" value="ECO:0007669"/>
    <property type="project" value="InterPro"/>
</dbReference>
<reference evidence="2 5" key="2">
    <citation type="submission" date="2021-03" db="EMBL/GenBank/DDBJ databases">
        <title>Whole genome shotgun sequence of Salinispora arenicola NBRC 105043.</title>
        <authorList>
            <person name="Komaki H."/>
            <person name="Tamura T."/>
        </authorList>
    </citation>
    <scope>NUCLEOTIDE SEQUENCE [LARGE SCALE GENOMIC DNA]</scope>
    <source>
        <strain evidence="2 5">NBRC 105043</strain>
    </source>
</reference>
<evidence type="ECO:0000313" key="5">
    <source>
        <dbReference type="Proteomes" id="UP000677457"/>
    </source>
</evidence>
<name>A0A542XUP1_SALAC</name>
<dbReference type="RefSeq" id="WP_029024189.1">
    <property type="nucleotide sequence ID" value="NZ_BOQM01000024.1"/>
</dbReference>
<organism evidence="3 4">
    <name type="scientific">Salinispora arenicola</name>
    <dbReference type="NCBI Taxonomy" id="168697"/>
    <lineage>
        <taxon>Bacteria</taxon>
        <taxon>Bacillati</taxon>
        <taxon>Actinomycetota</taxon>
        <taxon>Actinomycetes</taxon>
        <taxon>Micromonosporales</taxon>
        <taxon>Micromonosporaceae</taxon>
        <taxon>Salinispora</taxon>
    </lineage>
</organism>
<proteinExistence type="predicted"/>
<dbReference type="GeneID" id="93773900"/>
<protein>
    <submittedName>
        <fullName evidence="3">Helix-turn-helix protein</fullName>
    </submittedName>
    <submittedName>
        <fullName evidence="2">Transcriptional regulator</fullName>
    </submittedName>
</protein>
<dbReference type="SUPFAM" id="SSF47413">
    <property type="entry name" value="lambda repressor-like DNA-binding domains"/>
    <property type="match status" value="1"/>
</dbReference>
<dbReference type="PROSITE" id="PS50943">
    <property type="entry name" value="HTH_CROC1"/>
    <property type="match status" value="1"/>
</dbReference>
<dbReference type="CDD" id="cd00093">
    <property type="entry name" value="HTH_XRE"/>
    <property type="match status" value="1"/>
</dbReference>
<evidence type="ECO:0000313" key="3">
    <source>
        <dbReference type="EMBL" id="TQL39522.1"/>
    </source>
</evidence>
<feature type="domain" description="HTH cro/C1-type" evidence="1">
    <location>
        <begin position="30"/>
        <end position="78"/>
    </location>
</feature>
<accession>A0A542XUP1</accession>
<sequence>MDEPMVGTLLRHWRSRLTPTALGLPPRTRRAGVTQADIAAAARCSLRTYAGIENGHTRPSTELLDTLGDVLHLSTDERHTLWRAAVGTARPAASFATDHDSGLARIVDALPYPAYVTDAAWHVLAANRAVAQWFVDFGAMPPAERNIGKWIFGHPHTRHVFVRWERFADEFVARVRALSAALGNVATFDDWLTEMRAYPDFEARWTADPLVNIDPPTVRRFFREPGKGLSDPGVPLDMVILSPMGPEDGRRLVVFVHPDGYSNTTLSDLPADQLCPMCTTRSTR</sequence>
<dbReference type="Gene3D" id="1.10.260.40">
    <property type="entry name" value="lambda repressor-like DNA-binding domains"/>
    <property type="match status" value="1"/>
</dbReference>
<evidence type="ECO:0000313" key="2">
    <source>
        <dbReference type="EMBL" id="GIM86440.1"/>
    </source>
</evidence>
<dbReference type="EMBL" id="VFOL01000001">
    <property type="protein sequence ID" value="TQL39522.1"/>
    <property type="molecule type" value="Genomic_DNA"/>
</dbReference>
<gene>
    <name evidence="3" type="ORF">FB564_4782</name>
    <name evidence="2" type="ORF">Sar04_31760</name>
</gene>
<keyword evidence="5" id="KW-1185">Reference proteome</keyword>
<dbReference type="InterPro" id="IPR010982">
    <property type="entry name" value="Lambda_DNA-bd_dom_sf"/>
</dbReference>
<dbReference type="Gene3D" id="3.30.450.180">
    <property type="match status" value="1"/>
</dbReference>
<dbReference type="Proteomes" id="UP000677457">
    <property type="component" value="Unassembled WGS sequence"/>
</dbReference>
<evidence type="ECO:0000313" key="4">
    <source>
        <dbReference type="Proteomes" id="UP000315983"/>
    </source>
</evidence>
<dbReference type="PANTHER" id="PTHR35010">
    <property type="entry name" value="BLL4672 PROTEIN-RELATED"/>
    <property type="match status" value="1"/>
</dbReference>
<dbReference type="SMART" id="SM00530">
    <property type="entry name" value="HTH_XRE"/>
    <property type="match status" value="1"/>
</dbReference>
<reference evidence="3 4" key="1">
    <citation type="submission" date="2019-06" db="EMBL/GenBank/DDBJ databases">
        <title>Sequencing the genomes of 1000 actinobacteria strains.</title>
        <authorList>
            <person name="Klenk H.-P."/>
        </authorList>
    </citation>
    <scope>NUCLEOTIDE SEQUENCE [LARGE SCALE GENOMIC DNA]</scope>
    <source>
        <strain evidence="3 4">DSM 44819</strain>
    </source>
</reference>
<dbReference type="AlphaFoldDB" id="A0A542XUP1"/>